<keyword evidence="4" id="KW-1185">Reference proteome</keyword>
<dbReference type="Proteomes" id="UP000245207">
    <property type="component" value="Unassembled WGS sequence"/>
</dbReference>
<accession>A0A2U1P6T0</accession>
<sequence length="129" mass="14235">MTILIILLFSTISLSLGQQSPNQVRDIDGNLVRSSAKYYTLPVFRGRGGGLTLAATRNELCPLDVVQENMEVIKGLPLAFIPVNPKEGIIRESTNLNIIFSASSICIQSNVWMLVDKTDSITMLNLYSF</sequence>
<dbReference type="Gene3D" id="2.80.10.50">
    <property type="match status" value="1"/>
</dbReference>
<dbReference type="OrthoDB" id="1872570at2759"/>
<dbReference type="SMART" id="SM00452">
    <property type="entry name" value="STI"/>
    <property type="match status" value="1"/>
</dbReference>
<name>A0A2U1P6T0_ARTAN</name>
<comment type="similarity">
    <text evidence="1">Belongs to the protease inhibitor I3 (leguminous Kunitz-type inhibitor) family.</text>
</comment>
<dbReference type="InterPro" id="IPR011065">
    <property type="entry name" value="Kunitz_inhibitor_STI-like_sf"/>
</dbReference>
<proteinExistence type="inferred from homology"/>
<organism evidence="3 4">
    <name type="scientific">Artemisia annua</name>
    <name type="common">Sweet wormwood</name>
    <dbReference type="NCBI Taxonomy" id="35608"/>
    <lineage>
        <taxon>Eukaryota</taxon>
        <taxon>Viridiplantae</taxon>
        <taxon>Streptophyta</taxon>
        <taxon>Embryophyta</taxon>
        <taxon>Tracheophyta</taxon>
        <taxon>Spermatophyta</taxon>
        <taxon>Magnoliopsida</taxon>
        <taxon>eudicotyledons</taxon>
        <taxon>Gunneridae</taxon>
        <taxon>Pentapetalae</taxon>
        <taxon>asterids</taxon>
        <taxon>campanulids</taxon>
        <taxon>Asterales</taxon>
        <taxon>Asteraceae</taxon>
        <taxon>Asteroideae</taxon>
        <taxon>Anthemideae</taxon>
        <taxon>Artemisiinae</taxon>
        <taxon>Artemisia</taxon>
    </lineage>
</organism>
<feature type="chain" id="PRO_5015545660" evidence="2">
    <location>
        <begin position="18"/>
        <end position="129"/>
    </location>
</feature>
<protein>
    <submittedName>
        <fullName evidence="3">Proteinase inhibitor I3</fullName>
    </submittedName>
</protein>
<evidence type="ECO:0000313" key="3">
    <source>
        <dbReference type="EMBL" id="PWA81442.1"/>
    </source>
</evidence>
<evidence type="ECO:0000256" key="1">
    <source>
        <dbReference type="ARBA" id="ARBA00005440"/>
    </source>
</evidence>
<evidence type="ECO:0000313" key="4">
    <source>
        <dbReference type="Proteomes" id="UP000245207"/>
    </source>
</evidence>
<dbReference type="AlphaFoldDB" id="A0A2U1P6T0"/>
<gene>
    <name evidence="3" type="ORF">CTI12_AA187670</name>
</gene>
<comment type="caution">
    <text evidence="3">The sequence shown here is derived from an EMBL/GenBank/DDBJ whole genome shotgun (WGS) entry which is preliminary data.</text>
</comment>
<dbReference type="SUPFAM" id="SSF50386">
    <property type="entry name" value="STI-like"/>
    <property type="match status" value="1"/>
</dbReference>
<keyword evidence="2" id="KW-0732">Signal</keyword>
<dbReference type="STRING" id="35608.A0A2U1P6T0"/>
<dbReference type="PRINTS" id="PR00291">
    <property type="entry name" value="KUNITZINHBTR"/>
</dbReference>
<reference evidence="3 4" key="1">
    <citation type="journal article" date="2018" name="Mol. Plant">
        <title>The genome of Artemisia annua provides insight into the evolution of Asteraceae family and artemisinin biosynthesis.</title>
        <authorList>
            <person name="Shen Q."/>
            <person name="Zhang L."/>
            <person name="Liao Z."/>
            <person name="Wang S."/>
            <person name="Yan T."/>
            <person name="Shi P."/>
            <person name="Liu M."/>
            <person name="Fu X."/>
            <person name="Pan Q."/>
            <person name="Wang Y."/>
            <person name="Lv Z."/>
            <person name="Lu X."/>
            <person name="Zhang F."/>
            <person name="Jiang W."/>
            <person name="Ma Y."/>
            <person name="Chen M."/>
            <person name="Hao X."/>
            <person name="Li L."/>
            <person name="Tang Y."/>
            <person name="Lv G."/>
            <person name="Zhou Y."/>
            <person name="Sun X."/>
            <person name="Brodelius P.E."/>
            <person name="Rose J.K.C."/>
            <person name="Tang K."/>
        </authorList>
    </citation>
    <scope>NUCLEOTIDE SEQUENCE [LARGE SCALE GENOMIC DNA]</scope>
    <source>
        <strain evidence="4">cv. Huhao1</strain>
        <tissue evidence="3">Leaf</tissue>
    </source>
</reference>
<dbReference type="GO" id="GO:0004866">
    <property type="term" value="F:endopeptidase inhibitor activity"/>
    <property type="evidence" value="ECO:0007669"/>
    <property type="project" value="InterPro"/>
</dbReference>
<dbReference type="PANTHER" id="PTHR33107:SF5">
    <property type="entry name" value="KUNITZ TRYPSIN INHIBITOR 5"/>
    <property type="match status" value="1"/>
</dbReference>
<dbReference type="EMBL" id="PKPP01001590">
    <property type="protein sequence ID" value="PWA81442.1"/>
    <property type="molecule type" value="Genomic_DNA"/>
</dbReference>
<dbReference type="InterPro" id="IPR002160">
    <property type="entry name" value="Prot_inh_Kunz-lg"/>
</dbReference>
<evidence type="ECO:0000256" key="2">
    <source>
        <dbReference type="SAM" id="SignalP"/>
    </source>
</evidence>
<dbReference type="Pfam" id="PF00197">
    <property type="entry name" value="Kunitz_legume"/>
    <property type="match status" value="1"/>
</dbReference>
<dbReference type="PANTHER" id="PTHR33107">
    <property type="entry name" value="KUNITZ TRYPSIN INHIBITOR 2"/>
    <property type="match status" value="1"/>
</dbReference>
<feature type="signal peptide" evidence="2">
    <location>
        <begin position="1"/>
        <end position="17"/>
    </location>
</feature>